<reference evidence="1 2" key="1">
    <citation type="submission" date="2017-04" db="EMBL/GenBank/DDBJ databases">
        <title>Novel microbial lineages endemic to geothermal iron-oxide mats fill important gaps in the evolutionary history of Archaea.</title>
        <authorList>
            <person name="Jay Z.J."/>
            <person name="Beam J.P."/>
            <person name="Dlakic M."/>
            <person name="Rusch D.B."/>
            <person name="Kozubal M.A."/>
            <person name="Inskeep W.P."/>
        </authorList>
    </citation>
    <scope>NUCLEOTIDE SEQUENCE [LARGE SCALE GENOMIC DNA]</scope>
    <source>
        <strain evidence="1">OSP_D</strain>
    </source>
</reference>
<dbReference type="Proteomes" id="UP000240322">
    <property type="component" value="Unassembled WGS sequence"/>
</dbReference>
<protein>
    <submittedName>
        <fullName evidence="1">Uncharacterized protein</fullName>
    </submittedName>
</protein>
<sequence length="85" mass="9374">MSELIKVSKDVKKKLLRIAGELQSERGEKISLSEAINFLISCYEGKNSNTKTRIIESLSHLITDLGKSQSDDIDKTIYGAAIDSS</sequence>
<dbReference type="EMBL" id="NEXE01000016">
    <property type="protein sequence ID" value="PSN91830.1"/>
    <property type="molecule type" value="Genomic_DNA"/>
</dbReference>
<organism evidence="1 2">
    <name type="scientific">Candidatus Marsarchaeota G2 archaeon OSP_D</name>
    <dbReference type="NCBI Taxonomy" id="1978157"/>
    <lineage>
        <taxon>Archaea</taxon>
        <taxon>Candidatus Marsarchaeota</taxon>
        <taxon>Candidatus Marsarchaeota group 2</taxon>
    </lineage>
</organism>
<dbReference type="AlphaFoldDB" id="A0A2R6AZM6"/>
<proteinExistence type="predicted"/>
<name>A0A2R6AZM6_9ARCH</name>
<accession>A0A2R6AZM6</accession>
<evidence type="ECO:0000313" key="2">
    <source>
        <dbReference type="Proteomes" id="UP000240322"/>
    </source>
</evidence>
<evidence type="ECO:0000313" key="1">
    <source>
        <dbReference type="EMBL" id="PSN91830.1"/>
    </source>
</evidence>
<comment type="caution">
    <text evidence="1">The sequence shown here is derived from an EMBL/GenBank/DDBJ whole genome shotgun (WGS) entry which is preliminary data.</text>
</comment>
<gene>
    <name evidence="1" type="ORF">B9Q03_03040</name>
</gene>